<keyword evidence="1" id="KW-0812">Transmembrane</keyword>
<keyword evidence="1" id="KW-0472">Membrane</keyword>
<proteinExistence type="predicted"/>
<feature type="transmembrane region" description="Helical" evidence="1">
    <location>
        <begin position="98"/>
        <end position="121"/>
    </location>
</feature>
<feature type="transmembrane region" description="Helical" evidence="1">
    <location>
        <begin position="154"/>
        <end position="175"/>
    </location>
</feature>
<name>A0A517ZT13_9PLAN</name>
<evidence type="ECO:0000313" key="3">
    <source>
        <dbReference type="Proteomes" id="UP000319383"/>
    </source>
</evidence>
<keyword evidence="3" id="KW-1185">Reference proteome</keyword>
<gene>
    <name evidence="2" type="ORF">Mal52_40840</name>
</gene>
<keyword evidence="1" id="KW-1133">Transmembrane helix</keyword>
<feature type="transmembrane region" description="Helical" evidence="1">
    <location>
        <begin position="63"/>
        <end position="86"/>
    </location>
</feature>
<reference evidence="2 3" key="1">
    <citation type="submission" date="2019-02" db="EMBL/GenBank/DDBJ databases">
        <title>Deep-cultivation of Planctomycetes and their phenomic and genomic characterization uncovers novel biology.</title>
        <authorList>
            <person name="Wiegand S."/>
            <person name="Jogler M."/>
            <person name="Boedeker C."/>
            <person name="Pinto D."/>
            <person name="Vollmers J."/>
            <person name="Rivas-Marin E."/>
            <person name="Kohn T."/>
            <person name="Peeters S.H."/>
            <person name="Heuer A."/>
            <person name="Rast P."/>
            <person name="Oberbeckmann S."/>
            <person name="Bunk B."/>
            <person name="Jeske O."/>
            <person name="Meyerdierks A."/>
            <person name="Storesund J.E."/>
            <person name="Kallscheuer N."/>
            <person name="Luecker S."/>
            <person name="Lage O.M."/>
            <person name="Pohl T."/>
            <person name="Merkel B.J."/>
            <person name="Hornburger P."/>
            <person name="Mueller R.-W."/>
            <person name="Bruemmer F."/>
            <person name="Labrenz M."/>
            <person name="Spormann A.M."/>
            <person name="Op den Camp H."/>
            <person name="Overmann J."/>
            <person name="Amann R."/>
            <person name="Jetten M.S.M."/>
            <person name="Mascher T."/>
            <person name="Medema M.H."/>
            <person name="Devos D.P."/>
            <person name="Kaster A.-K."/>
            <person name="Ovreas L."/>
            <person name="Rohde M."/>
            <person name="Galperin M.Y."/>
            <person name="Jogler C."/>
        </authorList>
    </citation>
    <scope>NUCLEOTIDE SEQUENCE [LARGE SCALE GENOMIC DNA]</scope>
    <source>
        <strain evidence="2 3">Mal52</strain>
    </source>
</reference>
<accession>A0A517ZT13</accession>
<organism evidence="2 3">
    <name type="scientific">Symmachiella dynata</name>
    <dbReference type="NCBI Taxonomy" id="2527995"/>
    <lineage>
        <taxon>Bacteria</taxon>
        <taxon>Pseudomonadati</taxon>
        <taxon>Planctomycetota</taxon>
        <taxon>Planctomycetia</taxon>
        <taxon>Planctomycetales</taxon>
        <taxon>Planctomycetaceae</taxon>
        <taxon>Symmachiella</taxon>
    </lineage>
</organism>
<dbReference type="Proteomes" id="UP000319383">
    <property type="component" value="Chromosome"/>
</dbReference>
<sequence length="178" mass="18175">MTEDPAPLETTSPMTPKSENVWNDEKSFLLSVIQPGLAGLMDGSVSSLAPLFAAALATQSSRTAFLVGLATAVGAGISMAFSEAVSDDGKLSGRGNPILRGAVCGGMTFLGAIGHTLPFLIPTFTVAAYTAGAVVVVELLVIAWIRHRYMKTPLGAAIVTVIVGGLIVFLAGVIIGSS</sequence>
<evidence type="ECO:0000256" key="1">
    <source>
        <dbReference type="SAM" id="Phobius"/>
    </source>
</evidence>
<feature type="transmembrane region" description="Helical" evidence="1">
    <location>
        <begin position="127"/>
        <end position="145"/>
    </location>
</feature>
<dbReference type="KEGG" id="sdyn:Mal52_40840"/>
<dbReference type="EMBL" id="CP036276">
    <property type="protein sequence ID" value="QDU45590.1"/>
    <property type="molecule type" value="Genomic_DNA"/>
</dbReference>
<dbReference type="AlphaFoldDB" id="A0A517ZT13"/>
<protein>
    <submittedName>
        <fullName evidence="2">VIT family protein</fullName>
    </submittedName>
</protein>
<evidence type="ECO:0000313" key="2">
    <source>
        <dbReference type="EMBL" id="QDU45590.1"/>
    </source>
</evidence>